<dbReference type="AlphaFoldDB" id="A0A2I1BXK2"/>
<dbReference type="InterPro" id="IPR050360">
    <property type="entry name" value="MFS_Sugar_Transporters"/>
</dbReference>
<dbReference type="GO" id="GO:0016020">
    <property type="term" value="C:membrane"/>
    <property type="evidence" value="ECO:0007669"/>
    <property type="project" value="UniProtKB-SubCell"/>
</dbReference>
<dbReference type="PANTHER" id="PTHR48022">
    <property type="entry name" value="PLASTIDIC GLUCOSE TRANSPORTER 4"/>
    <property type="match status" value="1"/>
</dbReference>
<comment type="caution">
    <text evidence="6">The sequence shown here is derived from an EMBL/GenBank/DDBJ whole genome shotgun (WGS) entry which is preliminary data.</text>
</comment>
<evidence type="ECO:0000256" key="5">
    <source>
        <dbReference type="SAM" id="Phobius"/>
    </source>
</evidence>
<keyword evidence="3 5" id="KW-1133">Transmembrane helix</keyword>
<keyword evidence="4 5" id="KW-0472">Membrane</keyword>
<feature type="non-terminal residue" evidence="6">
    <location>
        <position position="1"/>
    </location>
</feature>
<dbReference type="Proteomes" id="UP000234474">
    <property type="component" value="Unassembled WGS sequence"/>
</dbReference>
<evidence type="ECO:0000313" key="6">
    <source>
        <dbReference type="EMBL" id="PKX90115.1"/>
    </source>
</evidence>
<evidence type="ECO:0000313" key="7">
    <source>
        <dbReference type="Proteomes" id="UP000234474"/>
    </source>
</evidence>
<reference evidence="7" key="1">
    <citation type="journal article" date="2018" name="Proc. Natl. Acad. Sci. U.S.A.">
        <title>Linking secondary metabolites to gene clusters through genome sequencing of six diverse Aspergillus species.</title>
        <authorList>
            <person name="Kaerboelling I."/>
            <person name="Vesth T.C."/>
            <person name="Frisvad J.C."/>
            <person name="Nybo J.L."/>
            <person name="Theobald S."/>
            <person name="Kuo A."/>
            <person name="Bowyer P."/>
            <person name="Matsuda Y."/>
            <person name="Mondo S."/>
            <person name="Lyhne E.K."/>
            <person name="Kogle M.E."/>
            <person name="Clum A."/>
            <person name="Lipzen A."/>
            <person name="Salamov A."/>
            <person name="Ngan C.Y."/>
            <person name="Daum C."/>
            <person name="Chiniquy J."/>
            <person name="Barry K."/>
            <person name="LaButti K."/>
            <person name="Haridas S."/>
            <person name="Simmons B.A."/>
            <person name="Magnuson J.K."/>
            <person name="Mortensen U.H."/>
            <person name="Larsen T.O."/>
            <person name="Grigoriev I.V."/>
            <person name="Baker S.E."/>
            <person name="Andersen M.R."/>
        </authorList>
    </citation>
    <scope>NUCLEOTIDE SEQUENCE [LARGE SCALE GENOMIC DNA]</scope>
    <source>
        <strain evidence="7">IBT 16806</strain>
    </source>
</reference>
<feature type="transmembrane region" description="Helical" evidence="5">
    <location>
        <begin position="53"/>
        <end position="74"/>
    </location>
</feature>
<accession>A0A2I1BXK2</accession>
<evidence type="ECO:0000256" key="1">
    <source>
        <dbReference type="ARBA" id="ARBA00004141"/>
    </source>
</evidence>
<evidence type="ECO:0000256" key="3">
    <source>
        <dbReference type="ARBA" id="ARBA00022989"/>
    </source>
</evidence>
<dbReference type="SUPFAM" id="SSF103473">
    <property type="entry name" value="MFS general substrate transporter"/>
    <property type="match status" value="1"/>
</dbReference>
<sequence length="214" mass="24423">LQFILHFHSNDDLNDIWVLAEYEQNKSNIQDEKENGASSLCELFKDPASFRRLVLVAAIQASVQMTGVSAIQYISPSIYKQVEVGTAQALLYQGISYIWGIAGQLWCTVLFIDRIGRCWPLILSNLTCSVSFIVTAAVIARFNDIGPSAQKGLLWAFLVFGWIFQFTFSMCCGSLSWVTPSEIIRYQTPSSWGRHWLPRQLRLQHNDRTDHRSW</sequence>
<dbReference type="InterPro" id="IPR036259">
    <property type="entry name" value="MFS_trans_sf"/>
</dbReference>
<dbReference type="GO" id="GO:0005351">
    <property type="term" value="F:carbohydrate:proton symporter activity"/>
    <property type="evidence" value="ECO:0007669"/>
    <property type="project" value="TreeGrafter"/>
</dbReference>
<protein>
    <recommendedName>
        <fullName evidence="8">Major facilitator superfamily (MFS) profile domain-containing protein</fullName>
    </recommendedName>
</protein>
<evidence type="ECO:0000256" key="2">
    <source>
        <dbReference type="ARBA" id="ARBA00022692"/>
    </source>
</evidence>
<evidence type="ECO:0008006" key="8">
    <source>
        <dbReference type="Google" id="ProtNLM"/>
    </source>
</evidence>
<dbReference type="VEuPathDB" id="FungiDB:P174DRAFT_496458"/>
<feature type="transmembrane region" description="Helical" evidence="5">
    <location>
        <begin position="152"/>
        <end position="178"/>
    </location>
</feature>
<feature type="transmembrane region" description="Helical" evidence="5">
    <location>
        <begin position="119"/>
        <end position="140"/>
    </location>
</feature>
<comment type="subcellular location">
    <subcellularLocation>
        <location evidence="1">Membrane</location>
        <topology evidence="1">Multi-pass membrane protein</topology>
    </subcellularLocation>
</comment>
<dbReference type="OrthoDB" id="6612291at2759"/>
<keyword evidence="2 5" id="KW-0812">Transmembrane</keyword>
<dbReference type="InterPro" id="IPR005828">
    <property type="entry name" value="MFS_sugar_transport-like"/>
</dbReference>
<feature type="transmembrane region" description="Helical" evidence="5">
    <location>
        <begin position="94"/>
        <end position="112"/>
    </location>
</feature>
<organism evidence="6 7">
    <name type="scientific">Aspergillus novofumigatus (strain IBT 16806)</name>
    <dbReference type="NCBI Taxonomy" id="1392255"/>
    <lineage>
        <taxon>Eukaryota</taxon>
        <taxon>Fungi</taxon>
        <taxon>Dikarya</taxon>
        <taxon>Ascomycota</taxon>
        <taxon>Pezizomycotina</taxon>
        <taxon>Eurotiomycetes</taxon>
        <taxon>Eurotiomycetidae</taxon>
        <taxon>Eurotiales</taxon>
        <taxon>Aspergillaceae</taxon>
        <taxon>Aspergillus</taxon>
        <taxon>Aspergillus subgen. Fumigati</taxon>
    </lineage>
</organism>
<dbReference type="EMBL" id="MSZS01000008">
    <property type="protein sequence ID" value="PKX90115.1"/>
    <property type="molecule type" value="Genomic_DNA"/>
</dbReference>
<dbReference type="Gene3D" id="1.20.1250.20">
    <property type="entry name" value="MFS general substrate transporter like domains"/>
    <property type="match status" value="1"/>
</dbReference>
<name>A0A2I1BXK2_ASPN1</name>
<dbReference type="OMA" id="EMIPRAC"/>
<evidence type="ECO:0000256" key="4">
    <source>
        <dbReference type="ARBA" id="ARBA00023136"/>
    </source>
</evidence>
<dbReference type="RefSeq" id="XP_024678710.1">
    <property type="nucleotide sequence ID" value="XM_024830886.1"/>
</dbReference>
<dbReference type="GeneID" id="36538223"/>
<dbReference type="Pfam" id="PF00083">
    <property type="entry name" value="Sugar_tr"/>
    <property type="match status" value="1"/>
</dbReference>
<gene>
    <name evidence="6" type="ORF">P174DRAFT_496458</name>
</gene>
<dbReference type="PANTHER" id="PTHR48022:SF37">
    <property type="entry name" value="MAJOR FACILITATOR SUPERFAMILY (MFS) PROFILE DOMAIN-CONTAINING PROTEIN-RELATED"/>
    <property type="match status" value="1"/>
</dbReference>
<proteinExistence type="predicted"/>
<keyword evidence="7" id="KW-1185">Reference proteome</keyword>